<evidence type="ECO:0000259" key="1">
    <source>
        <dbReference type="Pfam" id="PF11443"/>
    </source>
</evidence>
<dbReference type="Pfam" id="PF25043">
    <property type="entry name" value="DUF7788"/>
    <property type="match status" value="1"/>
</dbReference>
<dbReference type="PANTHER" id="PTHR31373:SF20">
    <property type="entry name" value="OS09G0499400 PROTEIN"/>
    <property type="match status" value="1"/>
</dbReference>
<dbReference type="PIRSF" id="PIRSF015417">
    <property type="entry name" value="T31B5_30_vWA"/>
    <property type="match status" value="1"/>
</dbReference>
<feature type="domain" description="DUF2828" evidence="1">
    <location>
        <begin position="10"/>
        <end position="342"/>
    </location>
</feature>
<evidence type="ECO:0000259" key="2">
    <source>
        <dbReference type="Pfam" id="PF25043"/>
    </source>
</evidence>
<evidence type="ECO:0000313" key="3">
    <source>
        <dbReference type="EnsemblPlants" id="LPERR09G11420.1"/>
    </source>
</evidence>
<reference evidence="3" key="3">
    <citation type="submission" date="2015-04" db="UniProtKB">
        <authorList>
            <consortium name="EnsemblPlants"/>
        </authorList>
    </citation>
    <scope>IDENTIFICATION</scope>
</reference>
<dbReference type="Proteomes" id="UP000032180">
    <property type="component" value="Chromosome 9"/>
</dbReference>
<dbReference type="InterPro" id="IPR011205">
    <property type="entry name" value="UCP015417_vWA"/>
</dbReference>
<organism evidence="3 4">
    <name type="scientific">Leersia perrieri</name>
    <dbReference type="NCBI Taxonomy" id="77586"/>
    <lineage>
        <taxon>Eukaryota</taxon>
        <taxon>Viridiplantae</taxon>
        <taxon>Streptophyta</taxon>
        <taxon>Embryophyta</taxon>
        <taxon>Tracheophyta</taxon>
        <taxon>Spermatophyta</taxon>
        <taxon>Magnoliopsida</taxon>
        <taxon>Liliopsida</taxon>
        <taxon>Poales</taxon>
        <taxon>Poaceae</taxon>
        <taxon>BOP clade</taxon>
        <taxon>Oryzoideae</taxon>
        <taxon>Oryzeae</taxon>
        <taxon>Oryzinae</taxon>
        <taxon>Leersia</taxon>
    </lineage>
</organism>
<accession>A0A0D9XF98</accession>
<dbReference type="Gramene" id="LPERR09G11420.1">
    <property type="protein sequence ID" value="LPERR09G11420.1"/>
    <property type="gene ID" value="LPERR09G11420"/>
</dbReference>
<reference evidence="3 4" key="1">
    <citation type="submission" date="2012-08" db="EMBL/GenBank/DDBJ databases">
        <title>Oryza genome evolution.</title>
        <authorList>
            <person name="Wing R.A."/>
        </authorList>
    </citation>
    <scope>NUCLEOTIDE SEQUENCE</scope>
</reference>
<dbReference type="InterPro" id="IPR056690">
    <property type="entry name" value="DUF7788"/>
</dbReference>
<dbReference type="AlphaFoldDB" id="A0A0D9XF98"/>
<dbReference type="PANTHER" id="PTHR31373">
    <property type="entry name" value="OS06G0652100 PROTEIN"/>
    <property type="match status" value="1"/>
</dbReference>
<keyword evidence="4" id="KW-1185">Reference proteome</keyword>
<dbReference type="eggNOG" id="ENOG502QT1I">
    <property type="taxonomic scope" value="Eukaryota"/>
</dbReference>
<dbReference type="EnsemblPlants" id="LPERR09G11420.1">
    <property type="protein sequence ID" value="LPERR09G11420.1"/>
    <property type="gene ID" value="LPERR09G11420"/>
</dbReference>
<dbReference type="HOGENOM" id="CLU_011744_1_1_1"/>
<evidence type="ECO:0000313" key="4">
    <source>
        <dbReference type="Proteomes" id="UP000032180"/>
    </source>
</evidence>
<protein>
    <submittedName>
        <fullName evidence="3">Uncharacterized protein</fullName>
    </submittedName>
</protein>
<feature type="domain" description="DUF7788" evidence="2">
    <location>
        <begin position="345"/>
        <end position="531"/>
    </location>
</feature>
<sequence>MATATIVPGATPSTRVRDLLADAWARDPSTALKLVCHLRGVRGLGKADRDGFHAAALWMFDHHPLTLAANLAAFANFGCLKDLLEIVYQVLHGPRDEHKEVSDGDGDESDDRRRPRLRYKRRCVDRAEVARVRLDKEKQLAQAMLSRYGSDDSFRLLYDRVADTFAVMLKSDVEHLRAGENTKIGLAAKWCPSLRSSYDRSTLLCEAIARRMFPRESIQEFADLSDEHYAYRVRDRLRREVLVPIRKVLELPEVYMSAGKWDDLPYARVPSVAMRQYKGAFERHDSSGVAGFLDEVRTGHARVAVGAAMPHELVAAALKGEHDEAAELQWRRMVSVLASGGRFSNCIAVCGLSPTAAAAGDVAKPPAAAAIALGLLISELSESPWKGRMITFDDAAKQLHKVCGANLVENLRSMAAALRSHHKGRQLDLKGVFDRILGVAIAGGLAKDMMVRRVFVLSDMELDAGAWRSQDELEAIKARFEAQGFSEPEVVFWNVGAPASAPVVADKKNAATVSGYSKNMVRLFLELDGELTPAAVMADAISGPDYDSLKVLD</sequence>
<dbReference type="Pfam" id="PF11443">
    <property type="entry name" value="DUF2828"/>
    <property type="match status" value="1"/>
</dbReference>
<dbReference type="InterPro" id="IPR058580">
    <property type="entry name" value="DUF2828"/>
</dbReference>
<reference evidence="4" key="2">
    <citation type="submission" date="2013-12" db="EMBL/GenBank/DDBJ databases">
        <authorList>
            <person name="Yu Y."/>
            <person name="Lee S."/>
            <person name="de Baynast K."/>
            <person name="Wissotski M."/>
            <person name="Liu L."/>
            <person name="Talag J."/>
            <person name="Goicoechea J."/>
            <person name="Angelova A."/>
            <person name="Jetty R."/>
            <person name="Kudrna D."/>
            <person name="Golser W."/>
            <person name="Rivera L."/>
            <person name="Zhang J."/>
            <person name="Wing R."/>
        </authorList>
    </citation>
    <scope>NUCLEOTIDE SEQUENCE</scope>
</reference>
<name>A0A0D9XF98_9ORYZ</name>
<proteinExistence type="predicted"/>